<sequence>MRHWTPEQLQRFAVADDLRVSPFYSDGKTYGTPTWIWSVVVANHLYVRAWHGQRSSWYQSAIQQRAGRIYLAGRNYPVSFTPVTDRTTAVDAAYRQKYGQSAYLLPMIQAGPQAATVEIFPR</sequence>
<keyword evidence="2" id="KW-1185">Reference proteome</keyword>
<proteinExistence type="predicted"/>
<evidence type="ECO:0000313" key="1">
    <source>
        <dbReference type="EMBL" id="MFC6290189.1"/>
    </source>
</evidence>
<protein>
    <submittedName>
        <fullName evidence="1">DUF2255 family protein</fullName>
    </submittedName>
</protein>
<comment type="caution">
    <text evidence="1">The sequence shown here is derived from an EMBL/GenBank/DDBJ whole genome shotgun (WGS) entry which is preliminary data.</text>
</comment>
<gene>
    <name evidence="1" type="ORF">ACFP1M_08420</name>
</gene>
<dbReference type="RefSeq" id="WP_125577115.1">
    <property type="nucleotide sequence ID" value="NZ_JBHSSO010000064.1"/>
</dbReference>
<dbReference type="EMBL" id="JBHSSO010000064">
    <property type="protein sequence ID" value="MFC6290189.1"/>
    <property type="molecule type" value="Genomic_DNA"/>
</dbReference>
<organism evidence="1 2">
    <name type="scientific">Levilactobacillus angrenensis</name>
    <dbReference type="NCBI Taxonomy" id="2486020"/>
    <lineage>
        <taxon>Bacteria</taxon>
        <taxon>Bacillati</taxon>
        <taxon>Bacillota</taxon>
        <taxon>Bacilli</taxon>
        <taxon>Lactobacillales</taxon>
        <taxon>Lactobacillaceae</taxon>
        <taxon>Levilactobacillus</taxon>
    </lineage>
</organism>
<reference evidence="2" key="1">
    <citation type="journal article" date="2019" name="Int. J. Syst. Evol. Microbiol.">
        <title>The Global Catalogue of Microorganisms (GCM) 10K type strain sequencing project: providing services to taxonomists for standard genome sequencing and annotation.</title>
        <authorList>
            <consortium name="The Broad Institute Genomics Platform"/>
            <consortium name="The Broad Institute Genome Sequencing Center for Infectious Disease"/>
            <person name="Wu L."/>
            <person name="Ma J."/>
        </authorList>
    </citation>
    <scope>NUCLEOTIDE SEQUENCE [LARGE SCALE GENOMIC DNA]</scope>
    <source>
        <strain evidence="2">CCM 8893</strain>
    </source>
</reference>
<dbReference type="Proteomes" id="UP001596258">
    <property type="component" value="Unassembled WGS sequence"/>
</dbReference>
<name>A0ABW1UA17_9LACO</name>
<accession>A0ABW1UA17</accession>
<dbReference type="PIRSF" id="PIRSF028498">
    <property type="entry name" value="UCP028498"/>
    <property type="match status" value="1"/>
</dbReference>
<dbReference type="Pfam" id="PF10012">
    <property type="entry name" value="DUF2255"/>
    <property type="match status" value="1"/>
</dbReference>
<evidence type="ECO:0000313" key="2">
    <source>
        <dbReference type="Proteomes" id="UP001596258"/>
    </source>
</evidence>
<dbReference type="InterPro" id="IPR016888">
    <property type="entry name" value="UCP028498"/>
</dbReference>